<comment type="caution">
    <text evidence="7">The sequence shown here is derived from an EMBL/GenBank/DDBJ whole genome shotgun (WGS) entry which is preliminary data.</text>
</comment>
<dbReference type="VEuPathDB" id="FungiDB:GVI51_J05775"/>
<sequence length="293" mass="32871">MFAKRAPQSVVNDMNNKEKETGMLDVGTHCQYCRQLDFLPFHCKLCDGDFCSEHRSKESHHCKWLLDHPEELENNGARSPPSSSKSNGGKFFQSLLPEKAHIRVKSSSPSSTTSQSPVKLGSSGVTTKNKPSETTKIRSTLNPAALNKLLNFFKRTKSDPKTKKKVSTSSNRLVELSTLKKTAKGDSKIPVQNRIYIYCQVILGEDETSDTLGLTKVPLYINKIWPVGRALDYLSQQLHVTNVNGKVDTTKGEKLFLYKYDEKLNEYVGIETSGRVNVLVKDLDTLYLVRGQI</sequence>
<dbReference type="VEuPathDB" id="FungiDB:CAGL0J05962g"/>
<dbReference type="Pfam" id="PF01428">
    <property type="entry name" value="zf-AN1"/>
    <property type="match status" value="1"/>
</dbReference>
<dbReference type="AlphaFoldDB" id="A0A0W0DHS1"/>
<accession>A0A0W0DHS1</accession>
<protein>
    <submittedName>
        <fullName evidence="7">CDC48-associated ubiquitin-like/zinc finger protein 1</fullName>
    </submittedName>
</protein>
<evidence type="ECO:0000313" key="8">
    <source>
        <dbReference type="Proteomes" id="UP000054886"/>
    </source>
</evidence>
<dbReference type="Gene3D" id="4.10.1110.10">
    <property type="entry name" value="AN1-like Zinc finger"/>
    <property type="match status" value="1"/>
</dbReference>
<dbReference type="InterPro" id="IPR000058">
    <property type="entry name" value="Znf_AN1"/>
</dbReference>
<dbReference type="GO" id="GO:0008270">
    <property type="term" value="F:zinc ion binding"/>
    <property type="evidence" value="ECO:0007669"/>
    <property type="project" value="UniProtKB-KW"/>
</dbReference>
<dbReference type="GO" id="GO:0070628">
    <property type="term" value="F:proteasome binding"/>
    <property type="evidence" value="ECO:0007669"/>
    <property type="project" value="EnsemblFungi"/>
</dbReference>
<dbReference type="GO" id="GO:0005737">
    <property type="term" value="C:cytoplasm"/>
    <property type="evidence" value="ECO:0007669"/>
    <property type="project" value="TreeGrafter"/>
</dbReference>
<evidence type="ECO:0000259" key="6">
    <source>
        <dbReference type="PROSITE" id="PS51039"/>
    </source>
</evidence>
<dbReference type="SMART" id="SM00154">
    <property type="entry name" value="ZnF_AN1"/>
    <property type="match status" value="1"/>
</dbReference>
<dbReference type="Proteomes" id="UP000054886">
    <property type="component" value="Unassembled WGS sequence"/>
</dbReference>
<dbReference type="PANTHER" id="PTHR14677:SF40">
    <property type="entry name" value="CDC48-ASSOCIATED UBIQUITIN-LIKE_ZINC FINGER PROTEIN 1"/>
    <property type="match status" value="1"/>
</dbReference>
<dbReference type="InterPro" id="IPR035896">
    <property type="entry name" value="AN1-like_Znf"/>
</dbReference>
<dbReference type="VEuPathDB" id="FungiDB:B1J91_J05962g"/>
<dbReference type="InterPro" id="IPR057358">
    <property type="entry name" value="UBL_ZFAND1-like"/>
</dbReference>
<evidence type="ECO:0000313" key="7">
    <source>
        <dbReference type="EMBL" id="KTB11165.1"/>
    </source>
</evidence>
<reference evidence="7 8" key="1">
    <citation type="submission" date="2015-10" db="EMBL/GenBank/DDBJ databases">
        <title>Draft genomes sequences of Candida glabrata isolates 1A, 1B, 2A, 2B, 3A and 3B.</title>
        <authorList>
            <person name="Haavelsrud O.E."/>
            <person name="Gaustad P."/>
        </authorList>
    </citation>
    <scope>NUCLEOTIDE SEQUENCE [LARGE SCALE GENOMIC DNA]</scope>
    <source>
        <strain evidence="7">910700640</strain>
    </source>
</reference>
<dbReference type="GO" id="GO:1903843">
    <property type="term" value="P:cellular response to arsenite ion"/>
    <property type="evidence" value="ECO:0007669"/>
    <property type="project" value="EnsemblFungi"/>
</dbReference>
<dbReference type="Pfam" id="PF25327">
    <property type="entry name" value="UBL_ZFAND1"/>
    <property type="match status" value="1"/>
</dbReference>
<feature type="region of interest" description="Disordered" evidence="5">
    <location>
        <begin position="102"/>
        <end position="137"/>
    </location>
</feature>
<keyword evidence="2 4" id="KW-0863">Zinc-finger</keyword>
<dbReference type="SUPFAM" id="SSF118310">
    <property type="entry name" value="AN1-like Zinc finger"/>
    <property type="match status" value="1"/>
</dbReference>
<evidence type="ECO:0000256" key="2">
    <source>
        <dbReference type="ARBA" id="ARBA00022771"/>
    </source>
</evidence>
<dbReference type="EMBL" id="LLZZ01000043">
    <property type="protein sequence ID" value="KTB11165.1"/>
    <property type="molecule type" value="Genomic_DNA"/>
</dbReference>
<organism evidence="7 8">
    <name type="scientific">Candida glabrata</name>
    <name type="common">Yeast</name>
    <name type="synonym">Torulopsis glabrata</name>
    <dbReference type="NCBI Taxonomy" id="5478"/>
    <lineage>
        <taxon>Eukaryota</taxon>
        <taxon>Fungi</taxon>
        <taxon>Dikarya</taxon>
        <taxon>Ascomycota</taxon>
        <taxon>Saccharomycotina</taxon>
        <taxon>Saccharomycetes</taxon>
        <taxon>Saccharomycetales</taxon>
        <taxon>Saccharomycetaceae</taxon>
        <taxon>Nakaseomyces</taxon>
    </lineage>
</organism>
<evidence type="ECO:0000256" key="3">
    <source>
        <dbReference type="ARBA" id="ARBA00022833"/>
    </source>
</evidence>
<evidence type="ECO:0000256" key="1">
    <source>
        <dbReference type="ARBA" id="ARBA00022723"/>
    </source>
</evidence>
<dbReference type="GO" id="GO:0035617">
    <property type="term" value="P:stress granule disassembly"/>
    <property type="evidence" value="ECO:0007669"/>
    <property type="project" value="EnsemblFungi"/>
</dbReference>
<dbReference type="GO" id="GO:0043161">
    <property type="term" value="P:proteasome-mediated ubiquitin-dependent protein catabolic process"/>
    <property type="evidence" value="ECO:0007669"/>
    <property type="project" value="EnsemblFungi"/>
</dbReference>
<keyword evidence="3" id="KW-0862">Zinc</keyword>
<evidence type="ECO:0000256" key="4">
    <source>
        <dbReference type="PROSITE-ProRule" id="PRU00449"/>
    </source>
</evidence>
<feature type="compositionally biased region" description="Low complexity" evidence="5">
    <location>
        <begin position="106"/>
        <end position="117"/>
    </location>
</feature>
<dbReference type="VEuPathDB" id="FungiDB:GWK60_J05753"/>
<proteinExistence type="predicted"/>
<evidence type="ECO:0000256" key="5">
    <source>
        <dbReference type="SAM" id="MobiDB-lite"/>
    </source>
</evidence>
<gene>
    <name evidence="7" type="ORF">AO440_003018</name>
</gene>
<keyword evidence="1" id="KW-0479">Metal-binding</keyword>
<feature type="domain" description="AN1-type" evidence="6">
    <location>
        <begin position="24"/>
        <end position="70"/>
    </location>
</feature>
<name>A0A0W0DHS1_CANGB</name>
<dbReference type="PANTHER" id="PTHR14677">
    <property type="entry name" value="ARSENITE INDUCUBLE RNA ASSOCIATED PROTEIN AIP-1-RELATED"/>
    <property type="match status" value="1"/>
</dbReference>
<dbReference type="PROSITE" id="PS51039">
    <property type="entry name" value="ZF_AN1"/>
    <property type="match status" value="1"/>
</dbReference>